<dbReference type="Gene3D" id="3.40.50.300">
    <property type="entry name" value="P-loop containing nucleotide triphosphate hydrolases"/>
    <property type="match status" value="1"/>
</dbReference>
<keyword evidence="3" id="KW-0547">Nucleotide-binding</keyword>
<dbReference type="PANTHER" id="PTHR45766:SF6">
    <property type="entry name" value="SWI_SNF-RELATED MATRIX-ASSOCIATED ACTIN-DEPENDENT REGULATOR OF CHROMATIN SUBFAMILY A-LIKE PROTEIN 1"/>
    <property type="match status" value="1"/>
</dbReference>
<dbReference type="Proteomes" id="UP000237798">
    <property type="component" value="Unassembled WGS sequence"/>
</dbReference>
<evidence type="ECO:0000313" key="4">
    <source>
        <dbReference type="Proteomes" id="UP000237798"/>
    </source>
</evidence>
<keyword evidence="1 3" id="KW-0378">Hydrolase</keyword>
<dbReference type="PROSITE" id="PS51194">
    <property type="entry name" value="HELICASE_CTER"/>
    <property type="match status" value="1"/>
</dbReference>
<dbReference type="InterPro" id="IPR000330">
    <property type="entry name" value="SNF2_N"/>
</dbReference>
<dbReference type="EMBL" id="PVXP01000015">
    <property type="protein sequence ID" value="PRR85512.1"/>
    <property type="molecule type" value="Genomic_DNA"/>
</dbReference>
<dbReference type="PANTHER" id="PTHR45766">
    <property type="entry name" value="DNA ANNEALING HELICASE AND ENDONUCLEASE ZRANB3 FAMILY MEMBER"/>
    <property type="match status" value="1"/>
</dbReference>
<dbReference type="InterPro" id="IPR027417">
    <property type="entry name" value="P-loop_NTPase"/>
</dbReference>
<proteinExistence type="predicted"/>
<organism evidence="3 4">
    <name type="scientific">Clostridium luticellarii</name>
    <dbReference type="NCBI Taxonomy" id="1691940"/>
    <lineage>
        <taxon>Bacteria</taxon>
        <taxon>Bacillati</taxon>
        <taxon>Bacillota</taxon>
        <taxon>Clostridia</taxon>
        <taxon>Eubacteriales</taxon>
        <taxon>Clostridiaceae</taxon>
        <taxon>Clostridium</taxon>
    </lineage>
</organism>
<dbReference type="Pfam" id="PF00176">
    <property type="entry name" value="SNF2-rel_dom"/>
    <property type="match status" value="1"/>
</dbReference>
<dbReference type="CDD" id="cd18793">
    <property type="entry name" value="SF2_C_SNF"/>
    <property type="match status" value="1"/>
</dbReference>
<protein>
    <submittedName>
        <fullName evidence="3">ATP-dependent RNA helicase DbpA</fullName>
        <ecNumber evidence="3">3.6.4.13</ecNumber>
    </submittedName>
</protein>
<comment type="caution">
    <text evidence="3">The sequence shown here is derived from an EMBL/GenBank/DDBJ whole genome shotgun (WGS) entry which is preliminary data.</text>
</comment>
<dbReference type="RefSeq" id="WP_106009016.1">
    <property type="nucleotide sequence ID" value="NZ_PVXP01000015.1"/>
</dbReference>
<dbReference type="EC" id="3.6.4.13" evidence="3"/>
<keyword evidence="4" id="KW-1185">Reference proteome</keyword>
<dbReference type="GO" id="GO:0006281">
    <property type="term" value="P:DNA repair"/>
    <property type="evidence" value="ECO:0007669"/>
    <property type="project" value="TreeGrafter"/>
</dbReference>
<feature type="domain" description="Helicase C-terminal" evidence="2">
    <location>
        <begin position="268"/>
        <end position="429"/>
    </location>
</feature>
<dbReference type="InterPro" id="IPR049730">
    <property type="entry name" value="SNF2/RAD54-like_C"/>
</dbReference>
<keyword evidence="3" id="KW-0067">ATP-binding</keyword>
<dbReference type="InterPro" id="IPR038718">
    <property type="entry name" value="SNF2-like_sf"/>
</dbReference>
<dbReference type="GO" id="GO:0016787">
    <property type="term" value="F:hydrolase activity"/>
    <property type="evidence" value="ECO:0007669"/>
    <property type="project" value="UniProtKB-KW"/>
</dbReference>
<dbReference type="InterPro" id="IPR001650">
    <property type="entry name" value="Helicase_C-like"/>
</dbReference>
<keyword evidence="3" id="KW-0347">Helicase</keyword>
<name>A0A2T0BNW5_9CLOT</name>
<dbReference type="AlphaFoldDB" id="A0A2T0BNW5"/>
<gene>
    <name evidence="3" type="primary">dbpA_1</name>
    <name evidence="3" type="ORF">CLLU_14330</name>
</gene>
<evidence type="ECO:0000313" key="3">
    <source>
        <dbReference type="EMBL" id="PRR85512.1"/>
    </source>
</evidence>
<sequence length="446" mass="52238">MEMGTGKTRTALELINLRLTKGKVNKILWLCPCSVKRNLREDIIKHTGEGQEDLITICGIETLSSSIRTNIRLLKMVKKYKAYLIVDESNLVKNFFAQRTKNIVRIAQYCKYKLILNGTPISKSEKDLFAQWYILDWRILGYQSFWSFAANHLEYDDRIPGKINRCLNTDYLVRKIAPYTYQVKKDECLDLPDKTYETIYYELDYEQNIEYERVKDLFLSDVDEFEPDTIYRLLSAMQLVISGRYITSCLQESINSIPMFEKPEDNPRVQILLDTISKLSGKVIIFCKYSREILDLLGILNNIYGEDSAVPIYGKLSNKARQNNIEKFKNTAKFLIANKQCAGYGLNLQFCHYIIYYSNDWDYATRSQSEDRVHRIGQDHKVHIMDICAYNKLDERILSCLWRKEDLVEEFKKEISKKNNVSVWMDGGVKNYKNRVIKNTKKKVSS</sequence>
<dbReference type="OrthoDB" id="9760715at2"/>
<dbReference type="Pfam" id="PF00271">
    <property type="entry name" value="Helicase_C"/>
    <property type="match status" value="1"/>
</dbReference>
<evidence type="ECO:0000259" key="2">
    <source>
        <dbReference type="PROSITE" id="PS51194"/>
    </source>
</evidence>
<dbReference type="SMART" id="SM00490">
    <property type="entry name" value="HELICc"/>
    <property type="match status" value="1"/>
</dbReference>
<dbReference type="GO" id="GO:0003724">
    <property type="term" value="F:RNA helicase activity"/>
    <property type="evidence" value="ECO:0007669"/>
    <property type="project" value="UniProtKB-EC"/>
</dbReference>
<dbReference type="GO" id="GO:0005524">
    <property type="term" value="F:ATP binding"/>
    <property type="evidence" value="ECO:0007669"/>
    <property type="project" value="InterPro"/>
</dbReference>
<evidence type="ECO:0000256" key="1">
    <source>
        <dbReference type="ARBA" id="ARBA00022801"/>
    </source>
</evidence>
<dbReference type="Gene3D" id="3.40.50.10810">
    <property type="entry name" value="Tandem AAA-ATPase domain"/>
    <property type="match status" value="1"/>
</dbReference>
<accession>A0A2T0BNW5</accession>
<dbReference type="GO" id="GO:0031297">
    <property type="term" value="P:replication fork processing"/>
    <property type="evidence" value="ECO:0007669"/>
    <property type="project" value="TreeGrafter"/>
</dbReference>
<dbReference type="SUPFAM" id="SSF52540">
    <property type="entry name" value="P-loop containing nucleoside triphosphate hydrolases"/>
    <property type="match status" value="2"/>
</dbReference>
<reference evidence="3 4" key="1">
    <citation type="submission" date="2018-03" db="EMBL/GenBank/DDBJ databases">
        <title>Genome sequence of Clostridium luticellarii DSM 29923.</title>
        <authorList>
            <person name="Poehlein A."/>
            <person name="Daniel R."/>
        </authorList>
    </citation>
    <scope>NUCLEOTIDE SEQUENCE [LARGE SCALE GENOMIC DNA]</scope>
    <source>
        <strain evidence="3 4">DSM 29923</strain>
    </source>
</reference>